<evidence type="ECO:0000256" key="1">
    <source>
        <dbReference type="SAM" id="Phobius"/>
    </source>
</evidence>
<evidence type="ECO:0000313" key="4">
    <source>
        <dbReference type="Proteomes" id="UP000177811"/>
    </source>
</evidence>
<name>A0A1G2KUX5_9BACT</name>
<sequence>MLFGVVFGIIAFAGPEQEARHLVAHEIETKTAILIDDVSGSMNGPGLIALKAANRAFYEEFCRQEVGSTVHTYVGLVAFDSEASVRSMPTRDCAVIARRIALLRPGGGTSIDRGLWAGLALAIEALDKGKIVSAGELQRVKLSLKEREAYIPLRAAEFCKKYPGVSLVLYTDGDFPSWAETRQKALEQTNLRKGETASDLNPFHVIDVAHALCIRTYFYSVGQIPQAYHHAFTTPRGFGEVRSVATMSRENLMELYRTVATRERSRVVVEEELIYNPLMDRFVAWALACFLAGAILGYVPMFSRQHARTPERR</sequence>
<evidence type="ECO:0000313" key="3">
    <source>
        <dbReference type="EMBL" id="OHA02432.1"/>
    </source>
</evidence>
<reference evidence="3 4" key="1">
    <citation type="journal article" date="2016" name="Nat. Commun.">
        <title>Thousands of microbial genomes shed light on interconnected biogeochemical processes in an aquifer system.</title>
        <authorList>
            <person name="Anantharaman K."/>
            <person name="Brown C.T."/>
            <person name="Hug L.A."/>
            <person name="Sharon I."/>
            <person name="Castelle C.J."/>
            <person name="Probst A.J."/>
            <person name="Thomas B.C."/>
            <person name="Singh A."/>
            <person name="Wilkins M.J."/>
            <person name="Karaoz U."/>
            <person name="Brodie E.L."/>
            <person name="Williams K.H."/>
            <person name="Hubbard S.S."/>
            <person name="Banfield J.F."/>
        </authorList>
    </citation>
    <scope>NUCLEOTIDE SEQUENCE [LARGE SCALE GENOMIC DNA]</scope>
</reference>
<dbReference type="InterPro" id="IPR036465">
    <property type="entry name" value="vWFA_dom_sf"/>
</dbReference>
<proteinExistence type="predicted"/>
<dbReference type="AlphaFoldDB" id="A0A1G2KUX5"/>
<comment type="caution">
    <text evidence="3">The sequence shown here is derived from an EMBL/GenBank/DDBJ whole genome shotgun (WGS) entry which is preliminary data.</text>
</comment>
<dbReference type="Gene3D" id="3.40.50.410">
    <property type="entry name" value="von Willebrand factor, type A domain"/>
    <property type="match status" value="1"/>
</dbReference>
<evidence type="ECO:0000259" key="2">
    <source>
        <dbReference type="Pfam" id="PF13519"/>
    </source>
</evidence>
<dbReference type="InterPro" id="IPR002035">
    <property type="entry name" value="VWF_A"/>
</dbReference>
<dbReference type="SUPFAM" id="SSF53300">
    <property type="entry name" value="vWA-like"/>
    <property type="match status" value="1"/>
</dbReference>
<keyword evidence="1" id="KW-1133">Transmembrane helix</keyword>
<feature type="domain" description="VWFA" evidence="2">
    <location>
        <begin position="36"/>
        <end position="115"/>
    </location>
</feature>
<protein>
    <recommendedName>
        <fullName evidence="2">VWFA domain-containing protein</fullName>
    </recommendedName>
</protein>
<dbReference type="EMBL" id="MHQL01000036">
    <property type="protein sequence ID" value="OHA02432.1"/>
    <property type="molecule type" value="Genomic_DNA"/>
</dbReference>
<feature type="transmembrane region" description="Helical" evidence="1">
    <location>
        <begin position="282"/>
        <end position="303"/>
    </location>
</feature>
<organism evidence="3 4">
    <name type="scientific">Candidatus Sungbacteria bacterium RIFCSPHIGHO2_02_FULL_51_29</name>
    <dbReference type="NCBI Taxonomy" id="1802273"/>
    <lineage>
        <taxon>Bacteria</taxon>
        <taxon>Candidatus Sungiibacteriota</taxon>
    </lineage>
</organism>
<gene>
    <name evidence="3" type="ORF">A3C16_02235</name>
</gene>
<keyword evidence="1" id="KW-0812">Transmembrane</keyword>
<dbReference type="Pfam" id="PF13519">
    <property type="entry name" value="VWA_2"/>
    <property type="match status" value="1"/>
</dbReference>
<accession>A0A1G2KUX5</accession>
<keyword evidence="1" id="KW-0472">Membrane</keyword>
<dbReference type="Proteomes" id="UP000177811">
    <property type="component" value="Unassembled WGS sequence"/>
</dbReference>